<keyword evidence="3" id="KW-0328">Glycosyltransferase</keyword>
<dbReference type="Pfam" id="PF13439">
    <property type="entry name" value="Glyco_transf_4"/>
    <property type="match status" value="1"/>
</dbReference>
<proteinExistence type="predicted"/>
<feature type="domain" description="Glycosyltransferase subfamily 4-like N-terminal" evidence="2">
    <location>
        <begin position="27"/>
        <end position="195"/>
    </location>
</feature>
<protein>
    <submittedName>
        <fullName evidence="3">D-inositol-3-phosphate glycosyltransferase</fullName>
        <ecNumber evidence="3">2.4.1.250</ecNumber>
    </submittedName>
</protein>
<dbReference type="CDD" id="cd03809">
    <property type="entry name" value="GT4_MtfB-like"/>
    <property type="match status" value="1"/>
</dbReference>
<dbReference type="InterPro" id="IPR028098">
    <property type="entry name" value="Glyco_trans_4-like_N"/>
</dbReference>
<dbReference type="EC" id="2.4.1.250" evidence="3"/>
<dbReference type="PANTHER" id="PTHR46401:SF2">
    <property type="entry name" value="GLYCOSYLTRANSFERASE WBBK-RELATED"/>
    <property type="match status" value="1"/>
</dbReference>
<gene>
    <name evidence="3" type="primary">mshA_2</name>
    <name evidence="3" type="ORF">LzC2_04480</name>
</gene>
<evidence type="ECO:0000313" key="3">
    <source>
        <dbReference type="EMBL" id="NNJ24391.1"/>
    </source>
</evidence>
<accession>A0ABX1VBG6</accession>
<evidence type="ECO:0000256" key="1">
    <source>
        <dbReference type="ARBA" id="ARBA00022679"/>
    </source>
</evidence>
<reference evidence="3 4" key="1">
    <citation type="journal article" date="2020" name="Syst. Appl. Microbiol.">
        <title>Alienimonas chondri sp. nov., a novel planctomycete isolated from the biofilm of the red alga Chondrus crispus.</title>
        <authorList>
            <person name="Vitorino I."/>
            <person name="Albuquerque L."/>
            <person name="Wiegand S."/>
            <person name="Kallscheuer N."/>
            <person name="da Costa M.S."/>
            <person name="Lobo-da-Cunha A."/>
            <person name="Jogler C."/>
            <person name="Lage O.M."/>
        </authorList>
    </citation>
    <scope>NUCLEOTIDE SEQUENCE [LARGE SCALE GENOMIC DNA]</scope>
    <source>
        <strain evidence="3 4">LzC2</strain>
    </source>
</reference>
<dbReference type="SUPFAM" id="SSF53756">
    <property type="entry name" value="UDP-Glycosyltransferase/glycogen phosphorylase"/>
    <property type="match status" value="1"/>
</dbReference>
<keyword evidence="1 3" id="KW-0808">Transferase</keyword>
<evidence type="ECO:0000259" key="2">
    <source>
        <dbReference type="Pfam" id="PF13439"/>
    </source>
</evidence>
<organism evidence="3 4">
    <name type="scientific">Alienimonas chondri</name>
    <dbReference type="NCBI Taxonomy" id="2681879"/>
    <lineage>
        <taxon>Bacteria</taxon>
        <taxon>Pseudomonadati</taxon>
        <taxon>Planctomycetota</taxon>
        <taxon>Planctomycetia</taxon>
        <taxon>Planctomycetales</taxon>
        <taxon>Planctomycetaceae</taxon>
        <taxon>Alienimonas</taxon>
    </lineage>
</organism>
<dbReference type="PANTHER" id="PTHR46401">
    <property type="entry name" value="GLYCOSYLTRANSFERASE WBBK-RELATED"/>
    <property type="match status" value="1"/>
</dbReference>
<dbReference type="EMBL" id="WTPX01000007">
    <property type="protein sequence ID" value="NNJ24391.1"/>
    <property type="molecule type" value="Genomic_DNA"/>
</dbReference>
<name>A0ABX1VBG6_9PLAN</name>
<dbReference type="Pfam" id="PF13692">
    <property type="entry name" value="Glyco_trans_1_4"/>
    <property type="match status" value="1"/>
</dbReference>
<dbReference type="RefSeq" id="WP_171183280.1">
    <property type="nucleotide sequence ID" value="NZ_WTPX01000007.1"/>
</dbReference>
<dbReference type="Gene3D" id="3.40.50.2000">
    <property type="entry name" value="Glycogen Phosphorylase B"/>
    <property type="match status" value="2"/>
</dbReference>
<keyword evidence="4" id="KW-1185">Reference proteome</keyword>
<sequence length="405" mass="43372">MSGGEEHLDSLKIRAYLEPGRTLEPVTGVGRHANAMVRALAERPGVNLDLLFSREWLGEDARLPANAPLRDLPFSAYALPERLSERLRKLTGHPSLAKHAAGADVVYAPADAVLPTGAVPAVVTLHDVFAVDPAFPLYRANPAARRLERRWRRWLPRLFDCSDAVLTVSDDSRRRMRTLTDTADTPVIVVGNGVSPCFYAIAAKNPADCVRPGPWPYVLAVGGLQGRKGAAEMLAVAAELHRRGSELRVVFVGRPESEWAEAAAKTPNAVVAGPLGDDLMADYLRAAEAQLFLSRYEGFGLPALEAMAAGTPVVAADETSLPEVVGDAGVCLSPDDTTAVTDALLSFAERGPDREELVRKGHARAAGFTWAACAERAFQALSAAANRDHDRLDELAETPLADAPA</sequence>
<dbReference type="GO" id="GO:0102710">
    <property type="term" value="F:D-inositol-3-phosphate glycosyltransferase activity"/>
    <property type="evidence" value="ECO:0007669"/>
    <property type="project" value="UniProtKB-EC"/>
</dbReference>
<evidence type="ECO:0000313" key="4">
    <source>
        <dbReference type="Proteomes" id="UP000609651"/>
    </source>
</evidence>
<dbReference type="Proteomes" id="UP000609651">
    <property type="component" value="Unassembled WGS sequence"/>
</dbReference>
<comment type="caution">
    <text evidence="3">The sequence shown here is derived from an EMBL/GenBank/DDBJ whole genome shotgun (WGS) entry which is preliminary data.</text>
</comment>